<reference evidence="2" key="2">
    <citation type="journal article" date="2022" name="Microbiol. Resour. Announc.">
        <title>Metagenome Sequencing to Explore Phylogenomics of Terrestrial Cyanobacteria.</title>
        <authorList>
            <person name="Ward R.D."/>
            <person name="Stajich J.E."/>
            <person name="Johansen J.R."/>
            <person name="Huntemann M."/>
            <person name="Clum A."/>
            <person name="Foster B."/>
            <person name="Foster B."/>
            <person name="Roux S."/>
            <person name="Palaniappan K."/>
            <person name="Varghese N."/>
            <person name="Mukherjee S."/>
            <person name="Reddy T.B.K."/>
            <person name="Daum C."/>
            <person name="Copeland A."/>
            <person name="Chen I.A."/>
            <person name="Ivanova N.N."/>
            <person name="Kyrpides N.C."/>
            <person name="Shapiro N."/>
            <person name="Eloe-Fadrosh E.A."/>
            <person name="Pietrasiak N."/>
        </authorList>
    </citation>
    <scope>NUCLEOTIDE SEQUENCE</scope>
    <source>
        <strain evidence="2">GSE-NOS-MK-12-04C</strain>
    </source>
</reference>
<dbReference type="AlphaFoldDB" id="A0A951QIF4"/>
<gene>
    <name evidence="2" type="ORF">KME60_03245</name>
</gene>
<dbReference type="GO" id="GO:0003676">
    <property type="term" value="F:nucleic acid binding"/>
    <property type="evidence" value="ECO:0007669"/>
    <property type="project" value="InterPro"/>
</dbReference>
<dbReference type="SUPFAM" id="SSF53098">
    <property type="entry name" value="Ribonuclease H-like"/>
    <property type="match status" value="1"/>
</dbReference>
<evidence type="ECO:0000313" key="3">
    <source>
        <dbReference type="Proteomes" id="UP000729701"/>
    </source>
</evidence>
<accession>A0A951QIF4</accession>
<comment type="caution">
    <text evidence="2">The sequence shown here is derived from an EMBL/GenBank/DDBJ whole genome shotgun (WGS) entry which is preliminary data.</text>
</comment>
<organism evidence="2 3">
    <name type="scientific">Cyanomargarita calcarea GSE-NOS-MK-12-04C</name>
    <dbReference type="NCBI Taxonomy" id="2839659"/>
    <lineage>
        <taxon>Bacteria</taxon>
        <taxon>Bacillati</taxon>
        <taxon>Cyanobacteriota</taxon>
        <taxon>Cyanophyceae</taxon>
        <taxon>Nostocales</taxon>
        <taxon>Cyanomargaritaceae</taxon>
        <taxon>Cyanomargarita</taxon>
    </lineage>
</organism>
<name>A0A951QIF4_9CYAN</name>
<dbReference type="InterPro" id="IPR033390">
    <property type="entry name" value="Rv2179c-like"/>
</dbReference>
<dbReference type="Pfam" id="PF16473">
    <property type="entry name" value="Rv2179c-like"/>
    <property type="match status" value="1"/>
</dbReference>
<reference evidence="2" key="1">
    <citation type="submission" date="2021-05" db="EMBL/GenBank/DDBJ databases">
        <authorList>
            <person name="Pietrasiak N."/>
            <person name="Ward R."/>
            <person name="Stajich J.E."/>
            <person name="Kurbessoian T."/>
        </authorList>
    </citation>
    <scope>NUCLEOTIDE SEQUENCE</scope>
    <source>
        <strain evidence="2">GSE-NOS-MK-12-04C</strain>
    </source>
</reference>
<dbReference type="Proteomes" id="UP000729701">
    <property type="component" value="Unassembled WGS sequence"/>
</dbReference>
<feature type="domain" description="3'-5' exoribonuclease Rv2179c-like" evidence="1">
    <location>
        <begin position="3"/>
        <end position="180"/>
    </location>
</feature>
<dbReference type="InterPro" id="IPR012337">
    <property type="entry name" value="RNaseH-like_sf"/>
</dbReference>
<evidence type="ECO:0000313" key="2">
    <source>
        <dbReference type="EMBL" id="MBW4666471.1"/>
    </source>
</evidence>
<dbReference type="Gene3D" id="3.30.420.10">
    <property type="entry name" value="Ribonuclease H-like superfamily/Ribonuclease H"/>
    <property type="match status" value="1"/>
</dbReference>
<sequence>MVRYFLDTEFIENGSTIDLISIGIVCEDGREYYAINYDCDRTKADNWVKKNVLAFLPPEPYPQLFRDRKAFEESEVYKQGWRNRAHIATEILEFVRWNKKKPYFVEGEKPEFWGYYVSYDWVVFCQLWGKMIDLPKGFPMYINDIKQLCNQLGDPELPEQGKEEHHALNDARWNKRAWQFLKDREGFGRK</sequence>
<protein>
    <submittedName>
        <fullName evidence="2">3'-5' exoribonuclease</fullName>
    </submittedName>
</protein>
<dbReference type="InterPro" id="IPR036397">
    <property type="entry name" value="RNaseH_sf"/>
</dbReference>
<proteinExistence type="predicted"/>
<evidence type="ECO:0000259" key="1">
    <source>
        <dbReference type="Pfam" id="PF16473"/>
    </source>
</evidence>
<dbReference type="EMBL" id="JAHHGZ010000003">
    <property type="protein sequence ID" value="MBW4666471.1"/>
    <property type="molecule type" value="Genomic_DNA"/>
</dbReference>